<protein>
    <submittedName>
        <fullName evidence="1">Uncharacterized protein</fullName>
    </submittedName>
</protein>
<dbReference type="HOGENOM" id="CLU_1001175_0_0_1"/>
<reference evidence="1 2" key="1">
    <citation type="submission" date="2013-03" db="EMBL/GenBank/DDBJ databases">
        <title>The Genome Sequence of Cladophialophora yegresii CBS 114405.</title>
        <authorList>
            <consortium name="The Broad Institute Genomics Platform"/>
            <person name="Cuomo C."/>
            <person name="de Hoog S."/>
            <person name="Gorbushina A."/>
            <person name="Walker B."/>
            <person name="Young S.K."/>
            <person name="Zeng Q."/>
            <person name="Gargeya S."/>
            <person name="Fitzgerald M."/>
            <person name="Haas B."/>
            <person name="Abouelleil A."/>
            <person name="Allen A.W."/>
            <person name="Alvarado L."/>
            <person name="Arachchi H.M."/>
            <person name="Berlin A.M."/>
            <person name="Chapman S.B."/>
            <person name="Gainer-Dewar J."/>
            <person name="Goldberg J."/>
            <person name="Griggs A."/>
            <person name="Gujja S."/>
            <person name="Hansen M."/>
            <person name="Howarth C."/>
            <person name="Imamovic A."/>
            <person name="Ireland A."/>
            <person name="Larimer J."/>
            <person name="McCowan C."/>
            <person name="Murphy C."/>
            <person name="Pearson M."/>
            <person name="Poon T.W."/>
            <person name="Priest M."/>
            <person name="Roberts A."/>
            <person name="Saif S."/>
            <person name="Shea T."/>
            <person name="Sisk P."/>
            <person name="Sykes S."/>
            <person name="Wortman J."/>
            <person name="Nusbaum C."/>
            <person name="Birren B."/>
        </authorList>
    </citation>
    <scope>NUCLEOTIDE SEQUENCE [LARGE SCALE GENOMIC DNA]</scope>
    <source>
        <strain evidence="1 2">CBS 114405</strain>
    </source>
</reference>
<dbReference type="VEuPathDB" id="FungiDB:A1O7_03403"/>
<dbReference type="OrthoDB" id="10597240at2759"/>
<dbReference type="Proteomes" id="UP000019473">
    <property type="component" value="Unassembled WGS sequence"/>
</dbReference>
<dbReference type="GeneID" id="19177998"/>
<evidence type="ECO:0000313" key="2">
    <source>
        <dbReference type="Proteomes" id="UP000019473"/>
    </source>
</evidence>
<sequence length="278" mass="30768">MSATTLASSTLSFKSLLPATNANEHTAVKKCAPERDYDNMYQHPLSPQYVDATTLTASSRSRRRQHQQGMEPLPRLRNEDFIIDHGTDVNVNANASARANPYDTADVNDMIITSIADDHDVNNVKAITINTAVTIADDNDNDNAWAEIMAAMPTTAEDMSTVKAEQHDIPQPHAGSFSIFDHVAHASIFAPTTANRTPLTPCNLGSCIPASPCALYPHRPDFDCRFTTRVIKLHNTALAALVRESEPLTWEEVRQHERERERDRQRWAPVGQVMLAGA</sequence>
<keyword evidence="2" id="KW-1185">Reference proteome</keyword>
<dbReference type="RefSeq" id="XP_007755613.1">
    <property type="nucleotide sequence ID" value="XM_007757423.1"/>
</dbReference>
<dbReference type="AlphaFoldDB" id="W9WXH1"/>
<dbReference type="EMBL" id="AMGW01000002">
    <property type="protein sequence ID" value="EXJ62959.1"/>
    <property type="molecule type" value="Genomic_DNA"/>
</dbReference>
<gene>
    <name evidence="1" type="ORF">A1O7_03403</name>
</gene>
<accession>W9WXH1</accession>
<proteinExistence type="predicted"/>
<organism evidence="1 2">
    <name type="scientific">Cladophialophora yegresii CBS 114405</name>
    <dbReference type="NCBI Taxonomy" id="1182544"/>
    <lineage>
        <taxon>Eukaryota</taxon>
        <taxon>Fungi</taxon>
        <taxon>Dikarya</taxon>
        <taxon>Ascomycota</taxon>
        <taxon>Pezizomycotina</taxon>
        <taxon>Eurotiomycetes</taxon>
        <taxon>Chaetothyriomycetidae</taxon>
        <taxon>Chaetothyriales</taxon>
        <taxon>Herpotrichiellaceae</taxon>
        <taxon>Cladophialophora</taxon>
    </lineage>
</organism>
<comment type="caution">
    <text evidence="1">The sequence shown here is derived from an EMBL/GenBank/DDBJ whole genome shotgun (WGS) entry which is preliminary data.</text>
</comment>
<evidence type="ECO:0000313" key="1">
    <source>
        <dbReference type="EMBL" id="EXJ62959.1"/>
    </source>
</evidence>
<name>W9WXH1_9EURO</name>